<evidence type="ECO:0000259" key="5">
    <source>
        <dbReference type="PROSITE" id="PS51007"/>
    </source>
</evidence>
<dbReference type="EMBL" id="JAZHYP010000002">
    <property type="protein sequence ID" value="MEN3322998.1"/>
    <property type="molecule type" value="Genomic_DNA"/>
</dbReference>
<gene>
    <name evidence="6" type="ORF">VP395_04615</name>
</gene>
<feature type="domain" description="Cytochrome c" evidence="5">
    <location>
        <begin position="41"/>
        <end position="180"/>
    </location>
</feature>
<sequence>MKTNILILGTLSCALLIACNSKEKEKKSEEFYEPVTAIVEDPVERGKYLVNTHDCIDCHSPKKFTDKGMEVDTDRLLSGHPADEKLPPYDNKTAQSYVLFTMGFTSAKGPWGTSFAANLTPDATGIGTWTEDQFLNCIKKGLYKGLEGSRPLLPPMPWENYAKLTDDDLKAIFAYLKTLKPVENIVPAPIAPKMN</sequence>
<dbReference type="InterPro" id="IPR009056">
    <property type="entry name" value="Cyt_c-like_dom"/>
</dbReference>
<proteinExistence type="predicted"/>
<dbReference type="InterPro" id="IPR051459">
    <property type="entry name" value="Cytochrome_c-type_DH"/>
</dbReference>
<organism evidence="6 7">
    <name type="scientific">Mariniflexile soesokkakense</name>
    <dbReference type="NCBI Taxonomy" id="1343160"/>
    <lineage>
        <taxon>Bacteria</taxon>
        <taxon>Pseudomonadati</taxon>
        <taxon>Bacteroidota</taxon>
        <taxon>Flavobacteriia</taxon>
        <taxon>Flavobacteriales</taxon>
        <taxon>Flavobacteriaceae</taxon>
        <taxon>Mariniflexile</taxon>
    </lineage>
</organism>
<keyword evidence="3 4" id="KW-0408">Iron</keyword>
<accession>A0ABV0A7E8</accession>
<dbReference type="PROSITE" id="PS51007">
    <property type="entry name" value="CYTC"/>
    <property type="match status" value="1"/>
</dbReference>
<evidence type="ECO:0000256" key="4">
    <source>
        <dbReference type="PROSITE-ProRule" id="PRU00433"/>
    </source>
</evidence>
<reference evidence="6 7" key="1">
    <citation type="submission" date="2024-01" db="EMBL/GenBank/DDBJ databases">
        <title>Mariniflexile litorale sp. nov., isolated from the shallow sediments of the Sea of Japan.</title>
        <authorList>
            <person name="Romanenko L."/>
            <person name="Bystritskaya E."/>
            <person name="Isaeva M."/>
        </authorList>
    </citation>
    <scope>NUCLEOTIDE SEQUENCE [LARGE SCALE GENOMIC DNA]</scope>
    <source>
        <strain evidence="6 7">KCTC 32427</strain>
    </source>
</reference>
<evidence type="ECO:0000313" key="6">
    <source>
        <dbReference type="EMBL" id="MEN3322998.1"/>
    </source>
</evidence>
<comment type="caution">
    <text evidence="6">The sequence shown here is derived from an EMBL/GenBank/DDBJ whole genome shotgun (WGS) entry which is preliminary data.</text>
</comment>
<evidence type="ECO:0000256" key="3">
    <source>
        <dbReference type="ARBA" id="ARBA00023004"/>
    </source>
</evidence>
<evidence type="ECO:0000256" key="2">
    <source>
        <dbReference type="ARBA" id="ARBA00022723"/>
    </source>
</evidence>
<protein>
    <submittedName>
        <fullName evidence="6">C-type cytochrome</fullName>
    </submittedName>
</protein>
<dbReference type="Proteomes" id="UP001416393">
    <property type="component" value="Unassembled WGS sequence"/>
</dbReference>
<keyword evidence="1 4" id="KW-0349">Heme</keyword>
<dbReference type="SUPFAM" id="SSF46626">
    <property type="entry name" value="Cytochrome c"/>
    <property type="match status" value="1"/>
</dbReference>
<dbReference type="PROSITE" id="PS51257">
    <property type="entry name" value="PROKAR_LIPOPROTEIN"/>
    <property type="match status" value="1"/>
</dbReference>
<dbReference type="Pfam" id="PF00034">
    <property type="entry name" value="Cytochrom_C"/>
    <property type="match status" value="1"/>
</dbReference>
<dbReference type="PANTHER" id="PTHR35008">
    <property type="entry name" value="BLL4482 PROTEIN-RELATED"/>
    <property type="match status" value="1"/>
</dbReference>
<dbReference type="InterPro" id="IPR036909">
    <property type="entry name" value="Cyt_c-like_dom_sf"/>
</dbReference>
<dbReference type="Gene3D" id="1.10.760.10">
    <property type="entry name" value="Cytochrome c-like domain"/>
    <property type="match status" value="1"/>
</dbReference>
<dbReference type="RefSeq" id="WP_346240563.1">
    <property type="nucleotide sequence ID" value="NZ_JAZHYP010000002.1"/>
</dbReference>
<keyword evidence="7" id="KW-1185">Reference proteome</keyword>
<keyword evidence="2 4" id="KW-0479">Metal-binding</keyword>
<name>A0ABV0A7E8_9FLAO</name>
<dbReference type="PANTHER" id="PTHR35008:SF8">
    <property type="entry name" value="ALCOHOL DEHYDROGENASE CYTOCHROME C SUBUNIT"/>
    <property type="match status" value="1"/>
</dbReference>
<evidence type="ECO:0000256" key="1">
    <source>
        <dbReference type="ARBA" id="ARBA00022617"/>
    </source>
</evidence>
<evidence type="ECO:0000313" key="7">
    <source>
        <dbReference type="Proteomes" id="UP001416393"/>
    </source>
</evidence>